<dbReference type="Proteomes" id="UP000199488">
    <property type="component" value="Unassembled WGS sequence"/>
</dbReference>
<evidence type="ECO:0000313" key="2">
    <source>
        <dbReference type="EMBL" id="SDW00353.1"/>
    </source>
</evidence>
<protein>
    <submittedName>
        <fullName evidence="2">Uncharacterized protein</fullName>
    </submittedName>
</protein>
<dbReference type="RefSeq" id="WP_091610032.1">
    <property type="nucleotide sequence ID" value="NZ_FNNC01000001.1"/>
</dbReference>
<reference evidence="2 3" key="1">
    <citation type="submission" date="2016-10" db="EMBL/GenBank/DDBJ databases">
        <authorList>
            <person name="de Groot N.N."/>
        </authorList>
    </citation>
    <scope>NUCLEOTIDE SEQUENCE [LARGE SCALE GENOMIC DNA]</scope>
    <source>
        <strain evidence="2 3">DSM 23126</strain>
    </source>
</reference>
<dbReference type="AlphaFoldDB" id="A0A1H2PZR9"/>
<proteinExistence type="predicted"/>
<accession>A0A1H2PZR9</accession>
<dbReference type="STRING" id="1122204.SAMN05421781_0060"/>
<evidence type="ECO:0000256" key="1">
    <source>
        <dbReference type="SAM" id="Phobius"/>
    </source>
</evidence>
<keyword evidence="1" id="KW-0472">Membrane</keyword>
<evidence type="ECO:0000313" key="3">
    <source>
        <dbReference type="Proteomes" id="UP000199488"/>
    </source>
</evidence>
<name>A0A1H2PZR9_9BACI</name>
<dbReference type="EMBL" id="FNNC01000001">
    <property type="protein sequence ID" value="SDW00353.1"/>
    <property type="molecule type" value="Genomic_DNA"/>
</dbReference>
<gene>
    <name evidence="2" type="ORF">SAMN05421781_0060</name>
</gene>
<keyword evidence="1" id="KW-0812">Transmembrane</keyword>
<dbReference type="OrthoDB" id="9930536at2"/>
<organism evidence="2 3">
    <name type="scientific">Marinococcus luteus</name>
    <dbReference type="NCBI Taxonomy" id="1122204"/>
    <lineage>
        <taxon>Bacteria</taxon>
        <taxon>Bacillati</taxon>
        <taxon>Bacillota</taxon>
        <taxon>Bacilli</taxon>
        <taxon>Bacillales</taxon>
        <taxon>Bacillaceae</taxon>
        <taxon>Marinococcus</taxon>
    </lineage>
</organism>
<keyword evidence="1" id="KW-1133">Transmembrane helix</keyword>
<feature type="transmembrane region" description="Helical" evidence="1">
    <location>
        <begin position="7"/>
        <end position="24"/>
    </location>
</feature>
<keyword evidence="3" id="KW-1185">Reference proteome</keyword>
<sequence>MGKFYTIITVVGMGIAGLFGYHWYDTESSIQTIQMHEEVNSLSKETNVSSGSSSVSSNSSGEVRFFGISERYILSQKTQKNN</sequence>